<reference evidence="1 2" key="2">
    <citation type="submission" date="2018-11" db="EMBL/GenBank/DDBJ databases">
        <authorList>
            <consortium name="Pathogen Informatics"/>
        </authorList>
    </citation>
    <scope>NUCLEOTIDE SEQUENCE [LARGE SCALE GENOMIC DNA]</scope>
</reference>
<accession>A0A183D7P4</accession>
<dbReference type="InterPro" id="IPR026705">
    <property type="entry name" value="Hid-1/Ecm30"/>
</dbReference>
<organism evidence="3">
    <name type="scientific">Gongylonema pulchrum</name>
    <dbReference type="NCBI Taxonomy" id="637853"/>
    <lineage>
        <taxon>Eukaryota</taxon>
        <taxon>Metazoa</taxon>
        <taxon>Ecdysozoa</taxon>
        <taxon>Nematoda</taxon>
        <taxon>Chromadorea</taxon>
        <taxon>Rhabditida</taxon>
        <taxon>Spirurina</taxon>
        <taxon>Spiruromorpha</taxon>
        <taxon>Spiruroidea</taxon>
        <taxon>Gongylonematidae</taxon>
        <taxon>Gongylonema</taxon>
    </lineage>
</organism>
<dbReference type="Pfam" id="PF12722">
    <property type="entry name" value="Hid1"/>
    <property type="match status" value="1"/>
</dbReference>
<dbReference type="AlphaFoldDB" id="A0A183D7P4"/>
<sequence length="70" mass="7921">MASLAETPLVSTMTEKGLNDLTHEQIDGVQDGWIATTEWVESWKNKLPLQTVMRLLQVLVPQVEKICIDK</sequence>
<dbReference type="Proteomes" id="UP000271098">
    <property type="component" value="Unassembled WGS sequence"/>
</dbReference>
<gene>
    <name evidence="1" type="ORF">GPUH_LOCUS4736</name>
</gene>
<name>A0A183D7P4_9BILA</name>
<dbReference type="GO" id="GO:0005797">
    <property type="term" value="C:Golgi medial cisterna"/>
    <property type="evidence" value="ECO:0007669"/>
    <property type="project" value="TreeGrafter"/>
</dbReference>
<dbReference type="WBParaSite" id="GPUH_0000474201-mRNA-1">
    <property type="protein sequence ID" value="GPUH_0000474201-mRNA-1"/>
    <property type="gene ID" value="GPUH_0000474201"/>
</dbReference>
<reference evidence="3" key="1">
    <citation type="submission" date="2016-06" db="UniProtKB">
        <authorList>
            <consortium name="WormBaseParasite"/>
        </authorList>
    </citation>
    <scope>IDENTIFICATION</scope>
</reference>
<proteinExistence type="predicted"/>
<evidence type="ECO:0000313" key="2">
    <source>
        <dbReference type="Proteomes" id="UP000271098"/>
    </source>
</evidence>
<dbReference type="EMBL" id="UYRT01009288">
    <property type="protein sequence ID" value="VDK47013.1"/>
    <property type="molecule type" value="Genomic_DNA"/>
</dbReference>
<dbReference type="PANTHER" id="PTHR21575:SF12">
    <property type="entry name" value="PROTEIN HID1"/>
    <property type="match status" value="1"/>
</dbReference>
<keyword evidence="2" id="KW-1185">Reference proteome</keyword>
<dbReference type="PANTHER" id="PTHR21575">
    <property type="entry name" value="PROTEIN HID1"/>
    <property type="match status" value="1"/>
</dbReference>
<dbReference type="GO" id="GO:0016020">
    <property type="term" value="C:membrane"/>
    <property type="evidence" value="ECO:0007669"/>
    <property type="project" value="TreeGrafter"/>
</dbReference>
<protein>
    <submittedName>
        <fullName evidence="3">Dimer_Tnp_hAT domain-containing protein</fullName>
    </submittedName>
</protein>
<evidence type="ECO:0000313" key="3">
    <source>
        <dbReference type="WBParaSite" id="GPUH_0000474201-mRNA-1"/>
    </source>
</evidence>
<dbReference type="OrthoDB" id="432953at2759"/>
<dbReference type="GO" id="GO:0000138">
    <property type="term" value="C:Golgi trans cisterna"/>
    <property type="evidence" value="ECO:0007669"/>
    <property type="project" value="TreeGrafter"/>
</dbReference>
<evidence type="ECO:0000313" key="1">
    <source>
        <dbReference type="EMBL" id="VDK47013.1"/>
    </source>
</evidence>